<gene>
    <name evidence="1" type="ORF">CSAL01_12906</name>
</gene>
<sequence length="93" mass="10450">MLVAATEPKHDSLDDSVKNYDRPAVSAQDLIRSAYDDGTEIRSRVLEQLAMEIQDNYQSAIMATLLRRPARILLHFQLSSKTPSISVSQSVFQ</sequence>
<comment type="caution">
    <text evidence="1">The sequence shown here is derived from an EMBL/GenBank/DDBJ whole genome shotgun (WGS) entry which is preliminary data.</text>
</comment>
<name>A0A135UHC6_9PEZI</name>
<dbReference type="Proteomes" id="UP000070121">
    <property type="component" value="Unassembled WGS sequence"/>
</dbReference>
<dbReference type="AlphaFoldDB" id="A0A135UHC6"/>
<dbReference type="OrthoDB" id="10505241at2759"/>
<keyword evidence="2" id="KW-1185">Reference proteome</keyword>
<accession>A0A135UHC6</accession>
<protein>
    <submittedName>
        <fullName evidence="1">Uncharacterized protein</fullName>
    </submittedName>
</protein>
<reference evidence="1 2" key="1">
    <citation type="submission" date="2014-02" db="EMBL/GenBank/DDBJ databases">
        <title>The genome sequence of Colletotrichum salicis CBS 607.94.</title>
        <authorList>
            <person name="Baroncelli R."/>
            <person name="Thon M.R."/>
        </authorList>
    </citation>
    <scope>NUCLEOTIDE SEQUENCE [LARGE SCALE GENOMIC DNA]</scope>
    <source>
        <strain evidence="1 2">CBS 607.94</strain>
    </source>
</reference>
<organism evidence="1 2">
    <name type="scientific">Colletotrichum salicis</name>
    <dbReference type="NCBI Taxonomy" id="1209931"/>
    <lineage>
        <taxon>Eukaryota</taxon>
        <taxon>Fungi</taxon>
        <taxon>Dikarya</taxon>
        <taxon>Ascomycota</taxon>
        <taxon>Pezizomycotina</taxon>
        <taxon>Sordariomycetes</taxon>
        <taxon>Hypocreomycetidae</taxon>
        <taxon>Glomerellales</taxon>
        <taxon>Glomerellaceae</taxon>
        <taxon>Colletotrichum</taxon>
        <taxon>Colletotrichum acutatum species complex</taxon>
    </lineage>
</organism>
<evidence type="ECO:0000313" key="2">
    <source>
        <dbReference type="Proteomes" id="UP000070121"/>
    </source>
</evidence>
<proteinExistence type="predicted"/>
<dbReference type="EMBL" id="JFFI01001462">
    <property type="protein sequence ID" value="KXH59756.1"/>
    <property type="molecule type" value="Genomic_DNA"/>
</dbReference>
<evidence type="ECO:0000313" key="1">
    <source>
        <dbReference type="EMBL" id="KXH59756.1"/>
    </source>
</evidence>